<feature type="non-terminal residue" evidence="2">
    <location>
        <position position="138"/>
    </location>
</feature>
<feature type="non-terminal residue" evidence="2">
    <location>
        <position position="1"/>
    </location>
</feature>
<name>A0A6J4VCS9_9BACT</name>
<sequence length="138" mass="14434">DLVRSCRQGRRHCARRGGRADRGRRARRPGARAARAAAPIRGADVPRPRRPGRGDPRPLGGAAPLRPLQRRPLHGAGVGPRAGPPLADGAPAAYRERSTVGDLRPAGARVRPFPAHARLRTGRSARGGAPDGGGARGD</sequence>
<gene>
    <name evidence="2" type="ORF">AVDCRST_MAG88-2588</name>
</gene>
<proteinExistence type="predicted"/>
<reference evidence="2" key="1">
    <citation type="submission" date="2020-02" db="EMBL/GenBank/DDBJ databases">
        <authorList>
            <person name="Meier V. D."/>
        </authorList>
    </citation>
    <scope>NUCLEOTIDE SEQUENCE</scope>
    <source>
        <strain evidence="2">AVDCRST_MAG88</strain>
    </source>
</reference>
<feature type="compositionally biased region" description="Low complexity" evidence="1">
    <location>
        <begin position="79"/>
        <end position="93"/>
    </location>
</feature>
<protein>
    <submittedName>
        <fullName evidence="2">Uncharacterized protein</fullName>
    </submittedName>
</protein>
<dbReference type="EMBL" id="CADCWM010000639">
    <property type="protein sequence ID" value="CAA9573578.1"/>
    <property type="molecule type" value="Genomic_DNA"/>
</dbReference>
<feature type="region of interest" description="Disordered" evidence="1">
    <location>
        <begin position="1"/>
        <end position="138"/>
    </location>
</feature>
<accession>A0A6J4VCS9</accession>
<feature type="compositionally biased region" description="Basic and acidic residues" evidence="1">
    <location>
        <begin position="44"/>
        <end position="56"/>
    </location>
</feature>
<organism evidence="2">
    <name type="scientific">uncultured Thermomicrobiales bacterium</name>
    <dbReference type="NCBI Taxonomy" id="1645740"/>
    <lineage>
        <taxon>Bacteria</taxon>
        <taxon>Pseudomonadati</taxon>
        <taxon>Thermomicrobiota</taxon>
        <taxon>Thermomicrobia</taxon>
        <taxon>Thermomicrobiales</taxon>
        <taxon>environmental samples</taxon>
    </lineage>
</organism>
<evidence type="ECO:0000313" key="2">
    <source>
        <dbReference type="EMBL" id="CAA9573578.1"/>
    </source>
</evidence>
<dbReference type="AlphaFoldDB" id="A0A6J4VCS9"/>
<evidence type="ECO:0000256" key="1">
    <source>
        <dbReference type="SAM" id="MobiDB-lite"/>
    </source>
</evidence>
<feature type="compositionally biased region" description="Basic residues" evidence="1">
    <location>
        <begin position="7"/>
        <end position="17"/>
    </location>
</feature>
<feature type="compositionally biased region" description="Gly residues" evidence="1">
    <location>
        <begin position="129"/>
        <end position="138"/>
    </location>
</feature>
<feature type="compositionally biased region" description="Low complexity" evidence="1">
    <location>
        <begin position="31"/>
        <end position="43"/>
    </location>
</feature>